<dbReference type="PANTHER" id="PTHR43293">
    <property type="entry name" value="ACETATE COA-TRANSFERASE YDIF"/>
    <property type="match status" value="1"/>
</dbReference>
<dbReference type="EMBL" id="CBWN010000076">
    <property type="protein sequence ID" value="CDL27097.1"/>
    <property type="molecule type" value="Genomic_DNA"/>
</dbReference>
<dbReference type="Gene3D" id="3.40.1080.10">
    <property type="entry name" value="Glutaconate Coenzyme A-transferase"/>
    <property type="match status" value="1"/>
</dbReference>
<comment type="caution">
    <text evidence="1">The sequence shown here is derived from an EMBL/GenBank/DDBJ whole genome shotgun (WGS) entry which is preliminary data.</text>
</comment>
<protein>
    <submittedName>
        <fullName evidence="1">Acetyl-CoA:acetoacetyl-CoA transferase alpha subunit</fullName>
        <ecNumber evidence="1">2.8.3.-</ecNumber>
    </submittedName>
</protein>
<sequence length="118" mass="13137">MRKNARKVVFCGTFDAKGSKIDITPDGLHIAQSGQIPKLVTLVEKITFSAAYAQQSGQEVLYITERAVFQLTAEGVELIEIAPGVEIERDILPYMAFRPIIKHPRLMESSLFTPMEDA</sequence>
<dbReference type="InterPro" id="IPR037171">
    <property type="entry name" value="NagB/RpiA_transferase-like"/>
</dbReference>
<accession>W1F258</accession>
<keyword evidence="1" id="KW-0808">Transferase</keyword>
<dbReference type="SUPFAM" id="SSF100950">
    <property type="entry name" value="NagB/RpiA/CoA transferase-like"/>
    <property type="match status" value="1"/>
</dbReference>
<reference evidence="1 2" key="1">
    <citation type="submission" date="2013-10" db="EMBL/GenBank/DDBJ databases">
        <title>Antibiotic resistance diversity of beta-lactamase producers in the General Hospital Vienna.</title>
        <authorList>
            <person name="Barisic I."/>
            <person name="Mitteregger D."/>
            <person name="Hirschl A.M."/>
            <person name="Noehammer C."/>
            <person name="Wiesinger-Mayr H."/>
        </authorList>
    </citation>
    <scope>NUCLEOTIDE SEQUENCE [LARGE SCALE GENOMIC DNA]</scope>
    <source>
        <strain evidence="1 2">ISC7</strain>
    </source>
</reference>
<organism evidence="1 2">
    <name type="scientific">Escherichia coli ISC7</name>
    <dbReference type="NCBI Taxonomy" id="1432555"/>
    <lineage>
        <taxon>Bacteria</taxon>
        <taxon>Pseudomonadati</taxon>
        <taxon>Pseudomonadota</taxon>
        <taxon>Gammaproteobacteria</taxon>
        <taxon>Enterobacterales</taxon>
        <taxon>Enterobacteriaceae</taxon>
        <taxon>Escherichia</taxon>
    </lineage>
</organism>
<dbReference type="Proteomes" id="UP000019199">
    <property type="component" value="Unassembled WGS sequence"/>
</dbReference>
<dbReference type="EC" id="2.8.3.-" evidence="1"/>
<dbReference type="PANTHER" id="PTHR43293:SF1">
    <property type="entry name" value="ACETATE COA-TRANSFERASE YDIF"/>
    <property type="match status" value="1"/>
</dbReference>
<dbReference type="GO" id="GO:0016740">
    <property type="term" value="F:transferase activity"/>
    <property type="evidence" value="ECO:0007669"/>
    <property type="project" value="UniProtKB-KW"/>
</dbReference>
<evidence type="ECO:0000313" key="1">
    <source>
        <dbReference type="EMBL" id="CDL27097.1"/>
    </source>
</evidence>
<dbReference type="AlphaFoldDB" id="W1F258"/>
<proteinExistence type="predicted"/>
<name>W1F258_ECOLX</name>
<evidence type="ECO:0000313" key="2">
    <source>
        <dbReference type="Proteomes" id="UP000019199"/>
    </source>
</evidence>